<dbReference type="PRINTS" id="PR00598">
    <property type="entry name" value="HTHMARR"/>
</dbReference>
<dbReference type="InterPro" id="IPR036388">
    <property type="entry name" value="WH-like_DNA-bd_sf"/>
</dbReference>
<dbReference type="PROSITE" id="PS50995">
    <property type="entry name" value="HTH_MARR_2"/>
    <property type="match status" value="1"/>
</dbReference>
<sequence>MPPEARRPGALGCTCSIKILVKGGSDVPKDADTEPTGSSSADVVRPQLPPSVQAGAMTHAIFRVARLHRMLAGQLLRRVGLHTGQELVMMQLWDLGPQRQTDLVRLLGSDAATMTRTVKRLEHAGFVRRRPCETDKRATIIEPTAASLALRKEVEQVWAELEHSVVGDLGADEQDAMLGVLARIEDSLSRAAAQHSPLA</sequence>
<keyword evidence="7" id="KW-1185">Reference proteome</keyword>
<dbReference type="PANTHER" id="PTHR33164:SF99">
    <property type="entry name" value="MARR FAMILY REGULATORY PROTEIN"/>
    <property type="match status" value="1"/>
</dbReference>
<evidence type="ECO:0000256" key="1">
    <source>
        <dbReference type="ARBA" id="ARBA00023015"/>
    </source>
</evidence>
<evidence type="ECO:0000259" key="5">
    <source>
        <dbReference type="PROSITE" id="PS50995"/>
    </source>
</evidence>
<evidence type="ECO:0000313" key="7">
    <source>
        <dbReference type="Proteomes" id="UP001501759"/>
    </source>
</evidence>
<gene>
    <name evidence="6" type="ORF">GCM10023335_41930</name>
</gene>
<evidence type="ECO:0000256" key="2">
    <source>
        <dbReference type="ARBA" id="ARBA00023125"/>
    </source>
</evidence>
<keyword evidence="1" id="KW-0805">Transcription regulation</keyword>
<dbReference type="InterPro" id="IPR023187">
    <property type="entry name" value="Tscrpt_reg_MarR-type_CS"/>
</dbReference>
<dbReference type="Gene3D" id="1.10.10.10">
    <property type="entry name" value="Winged helix-like DNA-binding domain superfamily/Winged helix DNA-binding domain"/>
    <property type="match status" value="1"/>
</dbReference>
<dbReference type="Pfam" id="PF01047">
    <property type="entry name" value="MarR"/>
    <property type="match status" value="1"/>
</dbReference>
<dbReference type="PANTHER" id="PTHR33164">
    <property type="entry name" value="TRANSCRIPTIONAL REGULATOR, MARR FAMILY"/>
    <property type="match status" value="1"/>
</dbReference>
<dbReference type="EMBL" id="BAABKB010000016">
    <property type="protein sequence ID" value="GAA5016339.1"/>
    <property type="molecule type" value="Genomic_DNA"/>
</dbReference>
<feature type="domain" description="HTH marR-type" evidence="5">
    <location>
        <begin position="54"/>
        <end position="186"/>
    </location>
</feature>
<evidence type="ECO:0000313" key="6">
    <source>
        <dbReference type="EMBL" id="GAA5016339.1"/>
    </source>
</evidence>
<dbReference type="InterPro" id="IPR036390">
    <property type="entry name" value="WH_DNA-bd_sf"/>
</dbReference>
<accession>A0ABP9J256</accession>
<dbReference type="PROSITE" id="PS01117">
    <property type="entry name" value="HTH_MARR_1"/>
    <property type="match status" value="1"/>
</dbReference>
<protein>
    <recommendedName>
        <fullName evidence="5">HTH marR-type domain-containing protein</fullName>
    </recommendedName>
</protein>
<comment type="caution">
    <text evidence="6">The sequence shown here is derived from an EMBL/GenBank/DDBJ whole genome shotgun (WGS) entry which is preliminary data.</text>
</comment>
<dbReference type="InterPro" id="IPR039422">
    <property type="entry name" value="MarR/SlyA-like"/>
</dbReference>
<dbReference type="InterPro" id="IPR000835">
    <property type="entry name" value="HTH_MarR-typ"/>
</dbReference>
<proteinExistence type="predicted"/>
<keyword evidence="2" id="KW-0238">DNA-binding</keyword>
<feature type="region of interest" description="Disordered" evidence="4">
    <location>
        <begin position="24"/>
        <end position="47"/>
    </location>
</feature>
<dbReference type="SMART" id="SM00347">
    <property type="entry name" value="HTH_MARR"/>
    <property type="match status" value="1"/>
</dbReference>
<evidence type="ECO:0000256" key="3">
    <source>
        <dbReference type="ARBA" id="ARBA00023163"/>
    </source>
</evidence>
<organism evidence="6 7">
    <name type="scientific">Streptomyces siamensis</name>
    <dbReference type="NCBI Taxonomy" id="1274986"/>
    <lineage>
        <taxon>Bacteria</taxon>
        <taxon>Bacillati</taxon>
        <taxon>Actinomycetota</taxon>
        <taxon>Actinomycetes</taxon>
        <taxon>Kitasatosporales</taxon>
        <taxon>Streptomycetaceae</taxon>
        <taxon>Streptomyces</taxon>
    </lineage>
</organism>
<reference evidence="7" key="1">
    <citation type="journal article" date="2019" name="Int. J. Syst. Evol. Microbiol.">
        <title>The Global Catalogue of Microorganisms (GCM) 10K type strain sequencing project: providing services to taxonomists for standard genome sequencing and annotation.</title>
        <authorList>
            <consortium name="The Broad Institute Genomics Platform"/>
            <consortium name="The Broad Institute Genome Sequencing Center for Infectious Disease"/>
            <person name="Wu L."/>
            <person name="Ma J."/>
        </authorList>
    </citation>
    <scope>NUCLEOTIDE SEQUENCE [LARGE SCALE GENOMIC DNA]</scope>
    <source>
        <strain evidence="7">JCM 18409</strain>
    </source>
</reference>
<evidence type="ECO:0000256" key="4">
    <source>
        <dbReference type="SAM" id="MobiDB-lite"/>
    </source>
</evidence>
<name>A0ABP9J256_9ACTN</name>
<dbReference type="Proteomes" id="UP001501759">
    <property type="component" value="Unassembled WGS sequence"/>
</dbReference>
<keyword evidence="3" id="KW-0804">Transcription</keyword>
<dbReference type="SUPFAM" id="SSF46785">
    <property type="entry name" value="Winged helix' DNA-binding domain"/>
    <property type="match status" value="1"/>
</dbReference>